<evidence type="ECO:0000313" key="2">
    <source>
        <dbReference type="Proteomes" id="UP000078290"/>
    </source>
</evidence>
<accession>A0A1B7KVJ1</accession>
<comment type="caution">
    <text evidence="1">The sequence shown here is derived from an EMBL/GenBank/DDBJ whole genome shotgun (WGS) entry which is preliminary data.</text>
</comment>
<protein>
    <submittedName>
        <fullName evidence="1">Uncharacterized protein</fullName>
    </submittedName>
</protein>
<evidence type="ECO:0000313" key="1">
    <source>
        <dbReference type="EMBL" id="OAT74083.1"/>
    </source>
</evidence>
<dbReference type="AlphaFoldDB" id="A0A1B7KVJ1"/>
<sequence>MFEQNRALPPGKAENGANVFRCPKPALAERKILHIPMPRAQLVLNGFIPTIAIQIRAFRQAPTAKSSRGSF</sequence>
<organism evidence="1 2">
    <name type="scientific">Parageobacillus thermoglucosidasius</name>
    <name type="common">Geobacillus thermoglucosidasius</name>
    <dbReference type="NCBI Taxonomy" id="1426"/>
    <lineage>
        <taxon>Bacteria</taxon>
        <taxon>Bacillati</taxon>
        <taxon>Bacillota</taxon>
        <taxon>Bacilli</taxon>
        <taxon>Bacillales</taxon>
        <taxon>Anoxybacillaceae</taxon>
        <taxon>Parageobacillus</taxon>
    </lineage>
</organism>
<reference evidence="2" key="1">
    <citation type="submission" date="2016-05" db="EMBL/GenBank/DDBJ databases">
        <authorList>
            <person name="Wang W."/>
            <person name="Zhu L."/>
        </authorList>
    </citation>
    <scope>NUCLEOTIDE SEQUENCE [LARGE SCALE GENOMIC DNA]</scope>
    <source>
        <strain evidence="2">W-2</strain>
    </source>
</reference>
<dbReference type="Proteomes" id="UP000078290">
    <property type="component" value="Unassembled WGS sequence"/>
</dbReference>
<dbReference type="EMBL" id="LXMA01000002">
    <property type="protein sequence ID" value="OAT74083.1"/>
    <property type="molecule type" value="Genomic_DNA"/>
</dbReference>
<name>A0A1B7KVJ1_PARTM</name>
<proteinExistence type="predicted"/>
<gene>
    <name evidence="1" type="ORF">A7K69_16110</name>
</gene>